<dbReference type="Gene3D" id="3.40.630.10">
    <property type="entry name" value="Zn peptidases"/>
    <property type="match status" value="1"/>
</dbReference>
<dbReference type="InterPro" id="IPR036872">
    <property type="entry name" value="CH_dom_sf"/>
</dbReference>
<dbReference type="InterPro" id="IPR001715">
    <property type="entry name" value="CH_dom"/>
</dbReference>
<dbReference type="PANTHER" id="PTHR11915">
    <property type="entry name" value="SPECTRIN/FILAMIN RELATED CYTOSKELETAL PROTEIN"/>
    <property type="match status" value="1"/>
</dbReference>
<comment type="caution">
    <text evidence="5">The sequence shown here is derived from an EMBL/GenBank/DDBJ whole genome shotgun (WGS) entry which is preliminary data.</text>
</comment>
<dbReference type="SUPFAM" id="SSF47576">
    <property type="entry name" value="Calponin-homology domain, CH-domain"/>
    <property type="match status" value="1"/>
</dbReference>
<organism evidence="5 6">
    <name type="scientific">Aureococcus anophagefferens</name>
    <name type="common">Harmful bloom alga</name>
    <dbReference type="NCBI Taxonomy" id="44056"/>
    <lineage>
        <taxon>Eukaryota</taxon>
        <taxon>Sar</taxon>
        <taxon>Stramenopiles</taxon>
        <taxon>Ochrophyta</taxon>
        <taxon>Pelagophyceae</taxon>
        <taxon>Pelagomonadales</taxon>
        <taxon>Pelagomonadaceae</taxon>
        <taxon>Aureococcus</taxon>
    </lineage>
</organism>
<dbReference type="InterPro" id="IPR001589">
    <property type="entry name" value="Actinin_actin-bd_CS"/>
</dbReference>
<dbReference type="SMART" id="SM00033">
    <property type="entry name" value="CH"/>
    <property type="match status" value="2"/>
</dbReference>
<evidence type="ECO:0000313" key="5">
    <source>
        <dbReference type="EMBL" id="KAK7230856.1"/>
    </source>
</evidence>
<dbReference type="PROSITE" id="PS00020">
    <property type="entry name" value="ACTININ_2"/>
    <property type="match status" value="1"/>
</dbReference>
<gene>
    <name evidence="5" type="ORF">SO694_00074012</name>
</gene>
<evidence type="ECO:0000256" key="2">
    <source>
        <dbReference type="ARBA" id="ARBA00023203"/>
    </source>
</evidence>
<evidence type="ECO:0000313" key="6">
    <source>
        <dbReference type="Proteomes" id="UP001363151"/>
    </source>
</evidence>
<feature type="region of interest" description="Disordered" evidence="3">
    <location>
        <begin position="456"/>
        <end position="492"/>
    </location>
</feature>
<evidence type="ECO:0000256" key="3">
    <source>
        <dbReference type="SAM" id="MobiDB-lite"/>
    </source>
</evidence>
<dbReference type="Pfam" id="PF00307">
    <property type="entry name" value="CH"/>
    <property type="match status" value="2"/>
</dbReference>
<dbReference type="Gene3D" id="1.10.418.10">
    <property type="entry name" value="Calponin-like domain"/>
    <property type="match status" value="2"/>
</dbReference>
<proteinExistence type="predicted"/>
<sequence length="593" mass="62023">MTVCPEETRAMREALGQDPLTGEPKWLKRQRKLFTNFVNAKLMDRDISPVTNIFEDLKDGRILYALLEELSGQSLAPIGKIKKKAPLKKAETRIDHVSNLSIVFRYINQTTKITGIGPADVADGNETLILGLLWSLIVFFTARDLGGVDDVSALKKKLLRWAQKRTAKNPDVEVRNLKDSFKGGRAFLAILHDVDAEGSPYEPSAVATHNFKTAFDDAADKYGVPVLLDGDDADLWKEEQGMVTYLAAYLAELMKRLPETSSDVAGAALAAAAARERETRDDLVALCKVPSVVGSAACDDAARLLCHQAQLRKMAAVDVRGGFVTAAARERDPALPTVLLVGDYAVGAPVAWPEAFDAAVANESVVAAGACGKAGAVAMLEAAAALGAADVKAANVEVCLARGDENALGAFLRATYGASVDYALVDEPGALAAVAPDAFGVAFGCRGLATLRLEASRGAGPSKPGAPPGPPRGRGAAPRRDRRRDGGRRAGFLSPIAKPFLDKLARAAKAQRPAAFAPAPAHLPLAAAVAAALPNAATYGVGGPATRLGATGEAAAFGDLHGAVKTLIKLLAALKAVPKRTNAAPVDAAALFP</sequence>
<reference evidence="5 6" key="1">
    <citation type="submission" date="2024-03" db="EMBL/GenBank/DDBJ databases">
        <title>Aureococcus anophagefferens CCMP1851 and Kratosvirus quantuckense: Draft genome of a second virus-susceptible host strain in the model system.</title>
        <authorList>
            <person name="Chase E."/>
            <person name="Truchon A.R."/>
            <person name="Schepens W."/>
            <person name="Wilhelm S.W."/>
        </authorList>
    </citation>
    <scope>NUCLEOTIDE SEQUENCE [LARGE SCALE GENOMIC DNA]</scope>
    <source>
        <strain evidence="5 6">CCMP1851</strain>
    </source>
</reference>
<feature type="domain" description="Calponin-homology (CH)" evidence="4">
    <location>
        <begin position="152"/>
        <end position="254"/>
    </location>
</feature>
<dbReference type="SUPFAM" id="SSF53187">
    <property type="entry name" value="Zn-dependent exopeptidases"/>
    <property type="match status" value="1"/>
</dbReference>
<keyword evidence="1" id="KW-0677">Repeat</keyword>
<protein>
    <submittedName>
        <fullName evidence="5">Actin binding protein</fullName>
    </submittedName>
</protein>
<feature type="domain" description="Calponin-homology (CH)" evidence="4">
    <location>
        <begin position="28"/>
        <end position="141"/>
    </location>
</feature>
<evidence type="ECO:0000256" key="1">
    <source>
        <dbReference type="ARBA" id="ARBA00022737"/>
    </source>
</evidence>
<dbReference type="PROSITE" id="PS50021">
    <property type="entry name" value="CH"/>
    <property type="match status" value="2"/>
</dbReference>
<name>A0ABR1FHI0_AURAN</name>
<keyword evidence="2" id="KW-0009">Actin-binding</keyword>
<dbReference type="EMBL" id="JBBJCI010000422">
    <property type="protein sequence ID" value="KAK7230856.1"/>
    <property type="molecule type" value="Genomic_DNA"/>
</dbReference>
<evidence type="ECO:0000259" key="4">
    <source>
        <dbReference type="PROSITE" id="PS50021"/>
    </source>
</evidence>
<keyword evidence="6" id="KW-1185">Reference proteome</keyword>
<dbReference type="Proteomes" id="UP001363151">
    <property type="component" value="Unassembled WGS sequence"/>
</dbReference>
<accession>A0ABR1FHI0</accession>